<dbReference type="PANTHER" id="PTHR15146">
    <property type="entry name" value="INTEGRAL MEMBRANE PROTEIN GPR137"/>
    <property type="match status" value="1"/>
</dbReference>
<dbReference type="AlphaFoldDB" id="A0A1S3EUP7"/>
<dbReference type="CTD" id="283554"/>
<sequence length="539" mass="58834">MTEQSSQLKRKDPRRHLPACVQDPGPRPTVPATPDPGGGGRRGRGRLSQQLATATPTCESAASPPSSRAATTPSDDSVSGAKNNPGDSSLSSCSLRKGFSNQWEAPGAEREQPQVTDDHRVLPPAGADSAVAGPISGVGGGAVAAASGAAVPGSVQLALSVLHALLYAALFAFAYLQLWRLLLYRERRLSYQSLCLFLCLLWAALRTTLFSAAFSLSGSLPLLRPPAHLHFFPHWLLYCFPSCLQFSTLCLLNLYLAEVICKVRCATELDKHKILLHLGFILASLLYLVVNLTCAMLVHGDVPENQLKWTVFVRALINDSLFILCAISLVSYTCKITKMSSANVYLESKGMSLCQTVIVGSVVILLYSSRACYNLVVITISQDTLESPFNYGWDNLSDKAHVEDVSGEDYIVFGMVLFLWEHVPAWSVVLFFRAQRLNQNLVPGGMINSHSYSSRAYFFDNPRRYDSDDDLPRLGGSREGSLSNSQSLGWYGTMTGCESNTYTVTPHRNGPMTDTAPLLFTCSNLDINSHHSLYVTPQN</sequence>
<feature type="transmembrane region" description="Helical" evidence="7">
    <location>
        <begin position="410"/>
        <end position="432"/>
    </location>
</feature>
<keyword evidence="4 7" id="KW-0472">Membrane</keyword>
<reference evidence="9" key="1">
    <citation type="submission" date="2025-08" db="UniProtKB">
        <authorList>
            <consortium name="RefSeq"/>
        </authorList>
    </citation>
    <scope>IDENTIFICATION</scope>
    <source>
        <tissue evidence="9">Kidney</tissue>
    </source>
</reference>
<feature type="compositionally biased region" description="Pro residues" evidence="6">
    <location>
        <begin position="25"/>
        <end position="34"/>
    </location>
</feature>
<feature type="transmembrane region" description="Helical" evidence="7">
    <location>
        <begin position="235"/>
        <end position="257"/>
    </location>
</feature>
<dbReference type="OrthoDB" id="192544at2759"/>
<evidence type="ECO:0000256" key="2">
    <source>
        <dbReference type="ARBA" id="ARBA00022692"/>
    </source>
</evidence>
<dbReference type="STRING" id="10020.ENSDORP00000027401"/>
<dbReference type="GO" id="GO:0005765">
    <property type="term" value="C:lysosomal membrane"/>
    <property type="evidence" value="ECO:0007669"/>
    <property type="project" value="UniProtKB-SubCell"/>
</dbReference>
<feature type="transmembrane region" description="Helical" evidence="7">
    <location>
        <begin position="164"/>
        <end position="182"/>
    </location>
</feature>
<feature type="transmembrane region" description="Helical" evidence="7">
    <location>
        <begin position="353"/>
        <end position="380"/>
    </location>
</feature>
<dbReference type="CDD" id="cd21475">
    <property type="entry name" value="7tm_GPR137C"/>
    <property type="match status" value="1"/>
</dbReference>
<keyword evidence="3 7" id="KW-1133">Transmembrane helix</keyword>
<gene>
    <name evidence="9" type="primary">Gpr137c</name>
</gene>
<feature type="region of interest" description="Disordered" evidence="6">
    <location>
        <begin position="1"/>
        <end position="123"/>
    </location>
</feature>
<dbReference type="GO" id="GO:1904263">
    <property type="term" value="P:positive regulation of TORC1 signaling"/>
    <property type="evidence" value="ECO:0007669"/>
    <property type="project" value="TreeGrafter"/>
</dbReference>
<dbReference type="InterPro" id="IPR029723">
    <property type="entry name" value="GPR137"/>
</dbReference>
<evidence type="ECO:0000256" key="3">
    <source>
        <dbReference type="ARBA" id="ARBA00022989"/>
    </source>
</evidence>
<proteinExistence type="predicted"/>
<accession>A0A1S3EUP7</accession>
<dbReference type="FunCoup" id="A0A1S3EUP7">
    <property type="interactions" value="92"/>
</dbReference>
<evidence type="ECO:0000313" key="8">
    <source>
        <dbReference type="Proteomes" id="UP000081671"/>
    </source>
</evidence>
<evidence type="ECO:0000313" key="9">
    <source>
        <dbReference type="RefSeq" id="XP_012867674.1"/>
    </source>
</evidence>
<dbReference type="KEGG" id="dord:105982568"/>
<feature type="transmembrane region" description="Helical" evidence="7">
    <location>
        <begin position="311"/>
        <end position="332"/>
    </location>
</feature>
<feature type="compositionally biased region" description="Basic and acidic residues" evidence="6">
    <location>
        <begin position="107"/>
        <end position="121"/>
    </location>
</feature>
<dbReference type="RefSeq" id="XP_012867674.1">
    <property type="nucleotide sequence ID" value="XM_013012220.1"/>
</dbReference>
<dbReference type="GeneID" id="105982568"/>
<feature type="compositionally biased region" description="Polar residues" evidence="6">
    <location>
        <begin position="47"/>
        <end position="58"/>
    </location>
</feature>
<evidence type="ECO:0000256" key="4">
    <source>
        <dbReference type="ARBA" id="ARBA00023136"/>
    </source>
</evidence>
<keyword evidence="2 7" id="KW-0812">Transmembrane</keyword>
<evidence type="ECO:0000256" key="1">
    <source>
        <dbReference type="ARBA" id="ARBA00004155"/>
    </source>
</evidence>
<comment type="subcellular location">
    <subcellularLocation>
        <location evidence="1">Lysosome membrane</location>
        <topology evidence="1">Multi-pass membrane protein</topology>
    </subcellularLocation>
</comment>
<keyword evidence="5" id="KW-0458">Lysosome</keyword>
<dbReference type="Proteomes" id="UP000081671">
    <property type="component" value="Unplaced"/>
</dbReference>
<feature type="compositionally biased region" description="Low complexity" evidence="6">
    <location>
        <begin position="60"/>
        <end position="74"/>
    </location>
</feature>
<evidence type="ECO:0000256" key="6">
    <source>
        <dbReference type="SAM" id="MobiDB-lite"/>
    </source>
</evidence>
<dbReference type="InParanoid" id="A0A1S3EUP7"/>
<feature type="transmembrane region" description="Helical" evidence="7">
    <location>
        <begin position="278"/>
        <end position="299"/>
    </location>
</feature>
<evidence type="ECO:0000256" key="7">
    <source>
        <dbReference type="SAM" id="Phobius"/>
    </source>
</evidence>
<keyword evidence="8" id="KW-1185">Reference proteome</keyword>
<feature type="transmembrane region" description="Helical" evidence="7">
    <location>
        <begin position="194"/>
        <end position="215"/>
    </location>
</feature>
<name>A0A1S3EUP7_DIPOR</name>
<feature type="compositionally biased region" description="Polar residues" evidence="6">
    <location>
        <begin position="75"/>
        <end position="103"/>
    </location>
</feature>
<dbReference type="PANTHER" id="PTHR15146:SF1">
    <property type="entry name" value="INTEGRAL MEMBRANE PROTEIN GPR137C"/>
    <property type="match status" value="1"/>
</dbReference>
<protein>
    <submittedName>
        <fullName evidence="9">Integral membrane protein GPR137C</fullName>
    </submittedName>
</protein>
<organism evidence="8 9">
    <name type="scientific">Dipodomys ordii</name>
    <name type="common">Ord's kangaroo rat</name>
    <dbReference type="NCBI Taxonomy" id="10020"/>
    <lineage>
        <taxon>Eukaryota</taxon>
        <taxon>Metazoa</taxon>
        <taxon>Chordata</taxon>
        <taxon>Craniata</taxon>
        <taxon>Vertebrata</taxon>
        <taxon>Euteleostomi</taxon>
        <taxon>Mammalia</taxon>
        <taxon>Eutheria</taxon>
        <taxon>Euarchontoglires</taxon>
        <taxon>Glires</taxon>
        <taxon>Rodentia</taxon>
        <taxon>Castorimorpha</taxon>
        <taxon>Heteromyidae</taxon>
        <taxon>Dipodomyinae</taxon>
        <taxon>Dipodomys</taxon>
    </lineage>
</organism>
<evidence type="ECO:0000256" key="5">
    <source>
        <dbReference type="ARBA" id="ARBA00023228"/>
    </source>
</evidence>